<accession>A0ABS7B9C5</accession>
<evidence type="ECO:0000313" key="2">
    <source>
        <dbReference type="Proteomes" id="UP001519863"/>
    </source>
</evidence>
<dbReference type="Proteomes" id="UP001519863">
    <property type="component" value="Unassembled WGS sequence"/>
</dbReference>
<proteinExistence type="predicted"/>
<organism evidence="1 2">
    <name type="scientific">Actinoplanes hulinensis</name>
    <dbReference type="NCBI Taxonomy" id="1144547"/>
    <lineage>
        <taxon>Bacteria</taxon>
        <taxon>Bacillati</taxon>
        <taxon>Actinomycetota</taxon>
        <taxon>Actinomycetes</taxon>
        <taxon>Micromonosporales</taxon>
        <taxon>Micromonosporaceae</taxon>
        <taxon>Actinoplanes</taxon>
    </lineage>
</organism>
<sequence>METLACGHAGFAGGSRVCPHLIRPAERRDAEYLRLLTGEGLTADLACTACDVEPPAWETICEDCVALYDAGETGYLFGWRGEPGIRERPETFAGTKSASRLPERQVLDFTGLPSADGRSLWLVLTRSGRLLRHDAGSGTSTLIRKRIRADRVTRRARTLPRLRLHTSPDGRYAAIVNDYGRTGHVIDLDTGRPALTFDGGDFDHERVELSAAFTMHEDRAVLVHRTAGTRLDVSDAATGRLLTSRDQDQGYGYFHGALYVSPGGDRIADDGWVPGPTGVPCVWDLRRWLDGNVFEADGGPTRRTLCRHEFGWRGPVCWIGDDLLAVYGIGRPIIEHLPGVRVFSAVNGELVHAFAGPRGDLFASDRHLYAAGCDGLTIWDPHTGERLGSVPGFVPSRRHPTTGELAGLDDGFLIRWTPG</sequence>
<evidence type="ECO:0000313" key="1">
    <source>
        <dbReference type="EMBL" id="MBW6437555.1"/>
    </source>
</evidence>
<keyword evidence="2" id="KW-1185">Reference proteome</keyword>
<dbReference type="Gene3D" id="2.130.10.10">
    <property type="entry name" value="YVTN repeat-like/Quinoprotein amine dehydrogenase"/>
    <property type="match status" value="1"/>
</dbReference>
<dbReference type="EMBL" id="JAHXZI010000015">
    <property type="protein sequence ID" value="MBW6437555.1"/>
    <property type="molecule type" value="Genomic_DNA"/>
</dbReference>
<dbReference type="InterPro" id="IPR011047">
    <property type="entry name" value="Quinoprotein_ADH-like_sf"/>
</dbReference>
<protein>
    <submittedName>
        <fullName evidence="1">Uncharacterized protein</fullName>
    </submittedName>
</protein>
<dbReference type="InterPro" id="IPR015943">
    <property type="entry name" value="WD40/YVTN_repeat-like_dom_sf"/>
</dbReference>
<reference evidence="1 2" key="1">
    <citation type="journal article" date="2013" name="Antonie Van Leeuwenhoek">
        <title>Actinoplanes hulinensis sp. nov., a novel actinomycete isolated from soybean root (Glycine max (L.) Merr).</title>
        <authorList>
            <person name="Shen Y."/>
            <person name="Liu C."/>
            <person name="Wang X."/>
            <person name="Zhao J."/>
            <person name="Jia F."/>
            <person name="Zhang Y."/>
            <person name="Wang L."/>
            <person name="Yang D."/>
            <person name="Xiang W."/>
        </authorList>
    </citation>
    <scope>NUCLEOTIDE SEQUENCE [LARGE SCALE GENOMIC DNA]</scope>
    <source>
        <strain evidence="1 2">NEAU-M9</strain>
    </source>
</reference>
<dbReference type="SUPFAM" id="SSF50998">
    <property type="entry name" value="Quinoprotein alcohol dehydrogenase-like"/>
    <property type="match status" value="1"/>
</dbReference>
<gene>
    <name evidence="1" type="ORF">KZ829_27860</name>
</gene>
<name>A0ABS7B9C5_9ACTN</name>
<comment type="caution">
    <text evidence="1">The sequence shown here is derived from an EMBL/GenBank/DDBJ whole genome shotgun (WGS) entry which is preliminary data.</text>
</comment>
<dbReference type="RefSeq" id="WP_220146877.1">
    <property type="nucleotide sequence ID" value="NZ_JAHXZI010000015.1"/>
</dbReference>